<keyword evidence="7" id="KW-1278">Translocase</keyword>
<dbReference type="AlphaFoldDB" id="A0A934HQN0"/>
<comment type="similarity">
    <text evidence="2">Belongs to the ABC transporter superfamily.</text>
</comment>
<evidence type="ECO:0000256" key="11">
    <source>
        <dbReference type="ARBA" id="ARBA00039098"/>
    </source>
</evidence>
<evidence type="ECO:0000256" key="7">
    <source>
        <dbReference type="ARBA" id="ARBA00022967"/>
    </source>
</evidence>
<proteinExistence type="inferred from homology"/>
<feature type="domain" description="ABC transporter" evidence="14">
    <location>
        <begin position="5"/>
        <end position="237"/>
    </location>
</feature>
<keyword evidence="3" id="KW-0813">Transport</keyword>
<comment type="subunit">
    <text evidence="10">The complex is composed of two ATP-binding proteins (NikD and NikE), two transmembrane proteins (NikB and NikC) and a solute-binding protein (NikA).</text>
</comment>
<dbReference type="RefSeq" id="WP_198685972.1">
    <property type="nucleotide sequence ID" value="NZ_JAEIJD010000006.1"/>
</dbReference>
<comment type="caution">
    <text evidence="15">The sequence shown here is derived from an EMBL/GenBank/DDBJ whole genome shotgun (WGS) entry which is preliminary data.</text>
</comment>
<evidence type="ECO:0000256" key="13">
    <source>
        <dbReference type="ARBA" id="ARBA00048610"/>
    </source>
</evidence>
<keyword evidence="4" id="KW-1003">Cell membrane</keyword>
<protein>
    <recommendedName>
        <fullName evidence="12">Nickel import system ATP-binding protein NikD</fullName>
        <ecNumber evidence="11">7.2.2.11</ecNumber>
    </recommendedName>
</protein>
<dbReference type="EC" id="7.2.2.11" evidence="11"/>
<organism evidence="15 16">
    <name type="scientific">Pontibaca salina</name>
    <dbReference type="NCBI Taxonomy" id="2795731"/>
    <lineage>
        <taxon>Bacteria</taxon>
        <taxon>Pseudomonadati</taxon>
        <taxon>Pseudomonadota</taxon>
        <taxon>Alphaproteobacteria</taxon>
        <taxon>Rhodobacterales</taxon>
        <taxon>Roseobacteraceae</taxon>
        <taxon>Pontibaca</taxon>
    </lineage>
</organism>
<dbReference type="InterPro" id="IPR017871">
    <property type="entry name" value="ABC_transporter-like_CS"/>
</dbReference>
<dbReference type="InterPro" id="IPR050388">
    <property type="entry name" value="ABC_Ni/Peptide_Import"/>
</dbReference>
<dbReference type="PROSITE" id="PS50893">
    <property type="entry name" value="ABC_TRANSPORTER_2"/>
    <property type="match status" value="1"/>
</dbReference>
<dbReference type="InterPro" id="IPR027417">
    <property type="entry name" value="P-loop_NTPase"/>
</dbReference>
<dbReference type="PROSITE" id="PS00211">
    <property type="entry name" value="ABC_TRANSPORTER_1"/>
    <property type="match status" value="1"/>
</dbReference>
<dbReference type="InterPro" id="IPR003593">
    <property type="entry name" value="AAA+_ATPase"/>
</dbReference>
<keyword evidence="16" id="KW-1185">Reference proteome</keyword>
<dbReference type="Gene3D" id="3.40.50.300">
    <property type="entry name" value="P-loop containing nucleotide triphosphate hydrolases"/>
    <property type="match status" value="1"/>
</dbReference>
<dbReference type="GO" id="GO:0005886">
    <property type="term" value="C:plasma membrane"/>
    <property type="evidence" value="ECO:0007669"/>
    <property type="project" value="UniProtKB-SubCell"/>
</dbReference>
<reference evidence="15" key="1">
    <citation type="submission" date="2020-12" db="EMBL/GenBank/DDBJ databases">
        <title>Pontibaca salina gen. nov., sp. nov., isolated from marine sediment.</title>
        <authorList>
            <person name="Bo J."/>
            <person name="Wang S."/>
            <person name="Song X."/>
            <person name="Du Z."/>
        </authorList>
    </citation>
    <scope>NUCLEOTIDE SEQUENCE</scope>
    <source>
        <strain evidence="15">S1109L</strain>
    </source>
</reference>
<comment type="subcellular location">
    <subcellularLocation>
        <location evidence="1">Cell inner membrane</location>
        <topology evidence="1">Peripheral membrane protein</topology>
    </subcellularLocation>
</comment>
<evidence type="ECO:0000256" key="12">
    <source>
        <dbReference type="ARBA" id="ARBA00044143"/>
    </source>
</evidence>
<dbReference type="GO" id="GO:0005524">
    <property type="term" value="F:ATP binding"/>
    <property type="evidence" value="ECO:0007669"/>
    <property type="project" value="UniProtKB-KW"/>
</dbReference>
<evidence type="ECO:0000313" key="16">
    <source>
        <dbReference type="Proteomes" id="UP000613255"/>
    </source>
</evidence>
<keyword evidence="5" id="KW-0547">Nucleotide-binding</keyword>
<evidence type="ECO:0000256" key="9">
    <source>
        <dbReference type="ARBA" id="ARBA00023136"/>
    </source>
</evidence>
<evidence type="ECO:0000256" key="5">
    <source>
        <dbReference type="ARBA" id="ARBA00022741"/>
    </source>
</evidence>
<keyword evidence="6 15" id="KW-0067">ATP-binding</keyword>
<evidence type="ECO:0000256" key="3">
    <source>
        <dbReference type="ARBA" id="ARBA00022448"/>
    </source>
</evidence>
<dbReference type="PANTHER" id="PTHR43297:SF13">
    <property type="entry name" value="NICKEL ABC TRANSPORTER, ATP-BINDING PROTEIN"/>
    <property type="match status" value="1"/>
</dbReference>
<dbReference type="Proteomes" id="UP000613255">
    <property type="component" value="Unassembled WGS sequence"/>
</dbReference>
<evidence type="ECO:0000256" key="2">
    <source>
        <dbReference type="ARBA" id="ARBA00005417"/>
    </source>
</evidence>
<dbReference type="PANTHER" id="PTHR43297">
    <property type="entry name" value="OLIGOPEPTIDE TRANSPORT ATP-BINDING PROTEIN APPD"/>
    <property type="match status" value="1"/>
</dbReference>
<dbReference type="InterPro" id="IPR003439">
    <property type="entry name" value="ABC_transporter-like_ATP-bd"/>
</dbReference>
<dbReference type="SMART" id="SM00382">
    <property type="entry name" value="AAA"/>
    <property type="match status" value="1"/>
</dbReference>
<dbReference type="EMBL" id="JAEIJD010000006">
    <property type="protein sequence ID" value="MBI6629942.1"/>
    <property type="molecule type" value="Genomic_DNA"/>
</dbReference>
<evidence type="ECO:0000313" key="15">
    <source>
        <dbReference type="EMBL" id="MBI6629942.1"/>
    </source>
</evidence>
<comment type="catalytic activity">
    <reaction evidence="13">
        <text>Ni(2+)(out) + ATP + H2O = Ni(2+)(in) + ADP + phosphate + H(+)</text>
        <dbReference type="Rhea" id="RHEA:15557"/>
        <dbReference type="ChEBI" id="CHEBI:15377"/>
        <dbReference type="ChEBI" id="CHEBI:15378"/>
        <dbReference type="ChEBI" id="CHEBI:30616"/>
        <dbReference type="ChEBI" id="CHEBI:43474"/>
        <dbReference type="ChEBI" id="CHEBI:49786"/>
        <dbReference type="ChEBI" id="CHEBI:456216"/>
        <dbReference type="EC" id="7.2.2.11"/>
    </reaction>
    <physiologicalReaction direction="left-to-right" evidence="13">
        <dbReference type="Rhea" id="RHEA:15558"/>
    </physiologicalReaction>
</comment>
<evidence type="ECO:0000256" key="4">
    <source>
        <dbReference type="ARBA" id="ARBA00022475"/>
    </source>
</evidence>
<name>A0A934HQN0_9RHOB</name>
<gene>
    <name evidence="15" type="ORF">JAO82_08605</name>
</gene>
<accession>A0A934HQN0</accession>
<keyword evidence="8" id="KW-0406">Ion transport</keyword>
<dbReference type="GO" id="GO:0015413">
    <property type="term" value="F:ABC-type nickel transporter activity"/>
    <property type="evidence" value="ECO:0007669"/>
    <property type="project" value="UniProtKB-EC"/>
</dbReference>
<sequence>MSLEIRGLGLSFRQHNGRRLEPLSGVNLTLDAGEVVGIVGSSGAGKSLVAAAIMGLLPRNAEATGSVQIDGAPITKGDVALAPQGIDALDPMAPVGRQLTRFARLAGLSADAGRRRIENIMQQVQLPAPVLTLYPHMLSGGMAKRVLLATALIGRARILIADEPTLGVDPATADQIMNCLGGLAGPERAVLVISHDLPRLLGIAARLTVLKDGRMVEVCPSEHFRGIGERLVHPFTQALWQAQPVAVSA</sequence>
<keyword evidence="9" id="KW-0472">Membrane</keyword>
<evidence type="ECO:0000256" key="1">
    <source>
        <dbReference type="ARBA" id="ARBA00004417"/>
    </source>
</evidence>
<dbReference type="SUPFAM" id="SSF52540">
    <property type="entry name" value="P-loop containing nucleoside triphosphate hydrolases"/>
    <property type="match status" value="1"/>
</dbReference>
<dbReference type="Pfam" id="PF00005">
    <property type="entry name" value="ABC_tran"/>
    <property type="match status" value="1"/>
</dbReference>
<evidence type="ECO:0000256" key="10">
    <source>
        <dbReference type="ARBA" id="ARBA00038669"/>
    </source>
</evidence>
<dbReference type="GO" id="GO:0016887">
    <property type="term" value="F:ATP hydrolysis activity"/>
    <property type="evidence" value="ECO:0007669"/>
    <property type="project" value="InterPro"/>
</dbReference>
<evidence type="ECO:0000259" key="14">
    <source>
        <dbReference type="PROSITE" id="PS50893"/>
    </source>
</evidence>
<evidence type="ECO:0000256" key="8">
    <source>
        <dbReference type="ARBA" id="ARBA00023065"/>
    </source>
</evidence>
<evidence type="ECO:0000256" key="6">
    <source>
        <dbReference type="ARBA" id="ARBA00022840"/>
    </source>
</evidence>